<dbReference type="STRING" id="1770053.SAMN05216551_11436"/>
<dbReference type="OrthoDB" id="5801364at2"/>
<accession>A0A1H2PUN7</accession>
<name>A0A1H2PUN7_9BURK</name>
<proteinExistence type="predicted"/>
<dbReference type="AlphaFoldDB" id="A0A1H2PUN7"/>
<evidence type="ECO:0000313" key="1">
    <source>
        <dbReference type="EMBL" id="SDV50930.1"/>
    </source>
</evidence>
<evidence type="ECO:0000313" key="2">
    <source>
        <dbReference type="Proteomes" id="UP000243719"/>
    </source>
</evidence>
<sequence>MALRAGRVRLDHLQLYAPSIEAGLAHLRDTLDVELDLPHMPVPTGDADPVHCLGLSLGGGSRLDIVTPAEARSRGLDPGHFAARLATGAFLGHWTLRLERPALLPQLADDYPRRLDPVGTGRLGSGECLLGRRADGAWPRWRGAGDGIVPTVVQQRSGTPPVAHACGLTLRALRGAHPAVEVINEQLRWLGADAVITVEATLLDPELSADIETPHGLRTLR</sequence>
<gene>
    <name evidence="1" type="ORF">SAMN05216551_11436</name>
</gene>
<reference evidence="2" key="1">
    <citation type="submission" date="2016-09" db="EMBL/GenBank/DDBJ databases">
        <authorList>
            <person name="Varghese N."/>
            <person name="Submissions S."/>
        </authorList>
    </citation>
    <scope>NUCLEOTIDE SEQUENCE [LARGE SCALE GENOMIC DNA]</scope>
    <source>
        <strain evidence="2">JS23</strain>
    </source>
</reference>
<protein>
    <recommendedName>
        <fullName evidence="3">Glyoxalase-like domain-containing protein</fullName>
    </recommendedName>
</protein>
<dbReference type="RefSeq" id="WP_091912263.1">
    <property type="nucleotide sequence ID" value="NZ_FNLO01000014.1"/>
</dbReference>
<organism evidence="1 2">
    <name type="scientific">Chitinasiproducens palmae</name>
    <dbReference type="NCBI Taxonomy" id="1770053"/>
    <lineage>
        <taxon>Bacteria</taxon>
        <taxon>Pseudomonadati</taxon>
        <taxon>Pseudomonadota</taxon>
        <taxon>Betaproteobacteria</taxon>
        <taxon>Burkholderiales</taxon>
        <taxon>Burkholderiaceae</taxon>
        <taxon>Chitinasiproducens</taxon>
    </lineage>
</organism>
<keyword evidence="2" id="KW-1185">Reference proteome</keyword>
<evidence type="ECO:0008006" key="3">
    <source>
        <dbReference type="Google" id="ProtNLM"/>
    </source>
</evidence>
<dbReference type="Proteomes" id="UP000243719">
    <property type="component" value="Unassembled WGS sequence"/>
</dbReference>
<dbReference type="EMBL" id="FNLO01000014">
    <property type="protein sequence ID" value="SDV50930.1"/>
    <property type="molecule type" value="Genomic_DNA"/>
</dbReference>